<organism evidence="1 2">
    <name type="scientific">Molorchus minor</name>
    <dbReference type="NCBI Taxonomy" id="1323400"/>
    <lineage>
        <taxon>Eukaryota</taxon>
        <taxon>Metazoa</taxon>
        <taxon>Ecdysozoa</taxon>
        <taxon>Arthropoda</taxon>
        <taxon>Hexapoda</taxon>
        <taxon>Insecta</taxon>
        <taxon>Pterygota</taxon>
        <taxon>Neoptera</taxon>
        <taxon>Endopterygota</taxon>
        <taxon>Coleoptera</taxon>
        <taxon>Polyphaga</taxon>
        <taxon>Cucujiformia</taxon>
        <taxon>Chrysomeloidea</taxon>
        <taxon>Cerambycidae</taxon>
        <taxon>Lamiinae</taxon>
        <taxon>Monochamini</taxon>
        <taxon>Molorchus</taxon>
    </lineage>
</organism>
<dbReference type="EMBL" id="JAPWTJ010000363">
    <property type="protein sequence ID" value="KAJ8979221.1"/>
    <property type="molecule type" value="Genomic_DNA"/>
</dbReference>
<evidence type="ECO:0000313" key="2">
    <source>
        <dbReference type="Proteomes" id="UP001162164"/>
    </source>
</evidence>
<name>A0ABQ9JLW1_9CUCU</name>
<keyword evidence="2" id="KW-1185">Reference proteome</keyword>
<accession>A0ABQ9JLW1</accession>
<dbReference type="Proteomes" id="UP001162164">
    <property type="component" value="Unassembled WGS sequence"/>
</dbReference>
<protein>
    <submittedName>
        <fullName evidence="1">Uncharacterized protein</fullName>
    </submittedName>
</protein>
<gene>
    <name evidence="1" type="ORF">NQ317_011860</name>
</gene>
<comment type="caution">
    <text evidence="1">The sequence shown here is derived from an EMBL/GenBank/DDBJ whole genome shotgun (WGS) entry which is preliminary data.</text>
</comment>
<sequence length="97" mass="11222">MEKLLNVVRGYEECVKYIDINAAGPITALRILFPTAFLTALYNPSQVMCFLDKYTSFTLKRKMCNQFKIVAFLNFTQDSHELHPKQINVAFSVKLRD</sequence>
<reference evidence="1" key="1">
    <citation type="journal article" date="2023" name="Insect Mol. Biol.">
        <title>Genome sequencing provides insights into the evolution of gene families encoding plant cell wall-degrading enzymes in longhorned beetles.</title>
        <authorList>
            <person name="Shin N.R."/>
            <person name="Okamura Y."/>
            <person name="Kirsch R."/>
            <person name="Pauchet Y."/>
        </authorList>
    </citation>
    <scope>NUCLEOTIDE SEQUENCE</scope>
    <source>
        <strain evidence="1">MMC_N1</strain>
    </source>
</reference>
<evidence type="ECO:0000313" key="1">
    <source>
        <dbReference type="EMBL" id="KAJ8979221.1"/>
    </source>
</evidence>
<proteinExistence type="predicted"/>